<organism evidence="1 2">
    <name type="scientific">Daedalea quercina L-15889</name>
    <dbReference type="NCBI Taxonomy" id="1314783"/>
    <lineage>
        <taxon>Eukaryota</taxon>
        <taxon>Fungi</taxon>
        <taxon>Dikarya</taxon>
        <taxon>Basidiomycota</taxon>
        <taxon>Agaricomycotina</taxon>
        <taxon>Agaricomycetes</taxon>
        <taxon>Polyporales</taxon>
        <taxon>Fomitopsis</taxon>
    </lineage>
</organism>
<sequence length="144" mass="16248">MSLTVNDIPSTLMKRDVAKSYKRQKGKKLSFWVQVDNRLKDIHAEVKAKYAQILWDQKISEYILARDMEEFPIESGEHTKMAYTEDQLNSVQRAAIAQVKKFKTNNKIIVQEPPPNDGAHIPEEAAAATGTMALDMITGIQSAE</sequence>
<name>A0A165KMN9_9APHY</name>
<accession>A0A165KMN9</accession>
<dbReference type="OrthoDB" id="2810991at2759"/>
<dbReference type="Proteomes" id="UP000076727">
    <property type="component" value="Unassembled WGS sequence"/>
</dbReference>
<reference evidence="1 2" key="1">
    <citation type="journal article" date="2016" name="Mol. Biol. Evol.">
        <title>Comparative Genomics of Early-Diverging Mushroom-Forming Fungi Provides Insights into the Origins of Lignocellulose Decay Capabilities.</title>
        <authorList>
            <person name="Nagy L.G."/>
            <person name="Riley R."/>
            <person name="Tritt A."/>
            <person name="Adam C."/>
            <person name="Daum C."/>
            <person name="Floudas D."/>
            <person name="Sun H."/>
            <person name="Yadav J.S."/>
            <person name="Pangilinan J."/>
            <person name="Larsson K.H."/>
            <person name="Matsuura K."/>
            <person name="Barry K."/>
            <person name="Labutti K."/>
            <person name="Kuo R."/>
            <person name="Ohm R.A."/>
            <person name="Bhattacharya S.S."/>
            <person name="Shirouzu T."/>
            <person name="Yoshinaga Y."/>
            <person name="Martin F.M."/>
            <person name="Grigoriev I.V."/>
            <person name="Hibbett D.S."/>
        </authorList>
    </citation>
    <scope>NUCLEOTIDE SEQUENCE [LARGE SCALE GENOMIC DNA]</scope>
    <source>
        <strain evidence="1 2">L-15889</strain>
    </source>
</reference>
<gene>
    <name evidence="1" type="ORF">DAEQUDRAFT_733941</name>
</gene>
<evidence type="ECO:0000313" key="2">
    <source>
        <dbReference type="Proteomes" id="UP000076727"/>
    </source>
</evidence>
<keyword evidence="2" id="KW-1185">Reference proteome</keyword>
<proteinExistence type="predicted"/>
<dbReference type="EMBL" id="KV429195">
    <property type="protein sequence ID" value="KZT63335.1"/>
    <property type="molecule type" value="Genomic_DNA"/>
</dbReference>
<evidence type="ECO:0000313" key="1">
    <source>
        <dbReference type="EMBL" id="KZT63335.1"/>
    </source>
</evidence>
<dbReference type="AlphaFoldDB" id="A0A165KMN9"/>
<protein>
    <submittedName>
        <fullName evidence="1">Uncharacterized protein</fullName>
    </submittedName>
</protein>
<feature type="non-terminal residue" evidence="1">
    <location>
        <position position="144"/>
    </location>
</feature>